<proteinExistence type="predicted"/>
<evidence type="ECO:0000313" key="3">
    <source>
        <dbReference type="Proteomes" id="UP000466607"/>
    </source>
</evidence>
<sequence>MAGTFDVAGRLAEGQPAVDDFARYAEACQALGTCGHGLTGRLEQAYTTEAGLDLHALDADHAALRAAVVAVREAQQVQDAQLNALSAAWSGAGADAAADVLHRHSAASTQAVTALSAAAEQVGALRDELWRIVDAKVAAAEEVDARTDGVRGEWRAAAETVNTGVGDRSTASELVDAQVAPFVEQDVRAEWVAAMEAATEAICRCFDNATTAVRSEAPMGFPDPGAVAPVAAPPLPAVTEPAAATAPPAMPPTAAMPSAGAMPDMGSGLGGLSGLSGLGQQLGEMISGLVPTVGDALGELPEPEEPEEPELDDDTDEEADDTDEAEDEDAEVEDEEAAEPEGEGDEVGEEGEVLEEGVTEPVVTATEPPIDEPAPEPPAPTPAPAAPLAAPVAPPPDPASATPCEIAADEVPQVGE</sequence>
<feature type="compositionally biased region" description="Acidic residues" evidence="1">
    <location>
        <begin position="301"/>
        <end position="358"/>
    </location>
</feature>
<feature type="region of interest" description="Disordered" evidence="1">
    <location>
        <begin position="293"/>
        <end position="416"/>
    </location>
</feature>
<protein>
    <submittedName>
        <fullName evidence="2">Uncharacterized protein</fullName>
    </submittedName>
</protein>
<evidence type="ECO:0000256" key="1">
    <source>
        <dbReference type="SAM" id="MobiDB-lite"/>
    </source>
</evidence>
<dbReference type="EMBL" id="AP022586">
    <property type="protein sequence ID" value="BBY17447.1"/>
    <property type="molecule type" value="Genomic_DNA"/>
</dbReference>
<name>A0AAD1IKG7_9MYCO</name>
<dbReference type="InterPro" id="IPR036689">
    <property type="entry name" value="ESAT-6-like_sf"/>
</dbReference>
<reference evidence="2 3" key="1">
    <citation type="journal article" date="2019" name="Emerg. Microbes Infect.">
        <title>Comprehensive subspecies identification of 175 nontuberculous mycobacteria species based on 7547 genomic profiles.</title>
        <authorList>
            <person name="Matsumoto Y."/>
            <person name="Kinjo T."/>
            <person name="Motooka D."/>
            <person name="Nabeya D."/>
            <person name="Jung N."/>
            <person name="Uechi K."/>
            <person name="Horii T."/>
            <person name="Iida T."/>
            <person name="Fujita J."/>
            <person name="Nakamura S."/>
        </authorList>
    </citation>
    <scope>NUCLEOTIDE SEQUENCE [LARGE SCALE GENOMIC DNA]</scope>
    <source>
        <strain evidence="2 3">JCM 17423</strain>
    </source>
</reference>
<evidence type="ECO:0000313" key="2">
    <source>
        <dbReference type="EMBL" id="BBY17447.1"/>
    </source>
</evidence>
<gene>
    <name evidence="2" type="ORF">MLIT_30390</name>
</gene>
<feature type="compositionally biased region" description="Low complexity" evidence="1">
    <location>
        <begin position="359"/>
        <end position="368"/>
    </location>
</feature>
<dbReference type="SUPFAM" id="SSF140453">
    <property type="entry name" value="EsxAB dimer-like"/>
    <property type="match status" value="1"/>
</dbReference>
<dbReference type="Proteomes" id="UP000466607">
    <property type="component" value="Chromosome"/>
</dbReference>
<dbReference type="AlphaFoldDB" id="A0AAD1IKG7"/>
<keyword evidence="3" id="KW-1185">Reference proteome</keyword>
<accession>A0AAD1IKG7</accession>
<feature type="compositionally biased region" description="Pro residues" evidence="1">
    <location>
        <begin position="375"/>
        <end position="385"/>
    </location>
</feature>
<organism evidence="2 3">
    <name type="scientific">Mycolicibacterium litorale</name>
    <dbReference type="NCBI Taxonomy" id="758802"/>
    <lineage>
        <taxon>Bacteria</taxon>
        <taxon>Bacillati</taxon>
        <taxon>Actinomycetota</taxon>
        <taxon>Actinomycetes</taxon>
        <taxon>Mycobacteriales</taxon>
        <taxon>Mycobacteriaceae</taxon>
        <taxon>Mycolicibacterium</taxon>
    </lineage>
</organism>
<dbReference type="RefSeq" id="WP_134054136.1">
    <property type="nucleotide sequence ID" value="NZ_AP022586.1"/>
</dbReference>